<feature type="repeat" description="TPR" evidence="1">
    <location>
        <begin position="641"/>
        <end position="674"/>
    </location>
</feature>
<keyword evidence="4" id="KW-1185">Reference proteome</keyword>
<feature type="repeat" description="TPR" evidence="1">
    <location>
        <begin position="821"/>
        <end position="854"/>
    </location>
</feature>
<dbReference type="PROSITE" id="PS50005">
    <property type="entry name" value="TPR"/>
    <property type="match status" value="3"/>
</dbReference>
<reference evidence="3" key="1">
    <citation type="journal article" date="2019" name="bioRxiv">
        <title>The Genome of the Zebra Mussel, Dreissena polymorpha: A Resource for Invasive Species Research.</title>
        <authorList>
            <person name="McCartney M.A."/>
            <person name="Auch B."/>
            <person name="Kono T."/>
            <person name="Mallez S."/>
            <person name="Zhang Y."/>
            <person name="Obille A."/>
            <person name="Becker A."/>
            <person name="Abrahante J.E."/>
            <person name="Garbe J."/>
            <person name="Badalamenti J.P."/>
            <person name="Herman A."/>
            <person name="Mangelson H."/>
            <person name="Liachko I."/>
            <person name="Sullivan S."/>
            <person name="Sone E.D."/>
            <person name="Koren S."/>
            <person name="Silverstein K.A.T."/>
            <person name="Beckman K.B."/>
            <person name="Gohl D.M."/>
        </authorList>
    </citation>
    <scope>NUCLEOTIDE SEQUENCE</scope>
    <source>
        <strain evidence="3">Duluth1</strain>
        <tissue evidence="3">Whole animal</tissue>
    </source>
</reference>
<proteinExistence type="predicted"/>
<accession>A0A9D4BYR4</accession>
<comment type="caution">
    <text evidence="3">The sequence shown here is derived from an EMBL/GenBank/DDBJ whole genome shotgun (WGS) entry which is preliminary data.</text>
</comment>
<name>A0A9D4BYR4_DREPO</name>
<dbReference type="Pfam" id="PF00515">
    <property type="entry name" value="TPR_1"/>
    <property type="match status" value="1"/>
</dbReference>
<dbReference type="InterPro" id="IPR019734">
    <property type="entry name" value="TPR_rpt"/>
</dbReference>
<feature type="region of interest" description="Disordered" evidence="2">
    <location>
        <begin position="418"/>
        <end position="442"/>
    </location>
</feature>
<dbReference type="Gene3D" id="1.25.40.10">
    <property type="entry name" value="Tetratricopeptide repeat domain"/>
    <property type="match status" value="4"/>
</dbReference>
<dbReference type="InterPro" id="IPR011990">
    <property type="entry name" value="TPR-like_helical_dom_sf"/>
</dbReference>
<protein>
    <recommendedName>
        <fullName evidence="5">Tetratricopeptide repeat protein 28</fullName>
    </recommendedName>
</protein>
<dbReference type="PANTHER" id="PTHR19959:SF119">
    <property type="entry name" value="FUNGAL LIPASE-LIKE DOMAIN-CONTAINING PROTEIN"/>
    <property type="match status" value="1"/>
</dbReference>
<evidence type="ECO:0008006" key="5">
    <source>
        <dbReference type="Google" id="ProtNLM"/>
    </source>
</evidence>
<dbReference type="Pfam" id="PF13424">
    <property type="entry name" value="TPR_12"/>
    <property type="match status" value="1"/>
</dbReference>
<keyword evidence="1" id="KW-0802">TPR repeat</keyword>
<dbReference type="PANTHER" id="PTHR19959">
    <property type="entry name" value="KINESIN LIGHT CHAIN"/>
    <property type="match status" value="1"/>
</dbReference>
<dbReference type="Proteomes" id="UP000828390">
    <property type="component" value="Unassembled WGS sequence"/>
</dbReference>
<evidence type="ECO:0000313" key="4">
    <source>
        <dbReference type="Proteomes" id="UP000828390"/>
    </source>
</evidence>
<feature type="repeat" description="TPR" evidence="1">
    <location>
        <begin position="918"/>
        <end position="951"/>
    </location>
</feature>
<feature type="region of interest" description="Disordered" evidence="2">
    <location>
        <begin position="315"/>
        <end position="334"/>
    </location>
</feature>
<dbReference type="PROSITE" id="PS50293">
    <property type="entry name" value="TPR_REGION"/>
    <property type="match status" value="1"/>
</dbReference>
<evidence type="ECO:0000256" key="2">
    <source>
        <dbReference type="SAM" id="MobiDB-lite"/>
    </source>
</evidence>
<feature type="compositionally biased region" description="Basic and acidic residues" evidence="2">
    <location>
        <begin position="418"/>
        <end position="431"/>
    </location>
</feature>
<sequence length="1182" mass="135146">MDWAIRENSRNQWVGPHNTGVPGIINHAYKMSHFTSPKLVSKKDTSSRRILHACNRLATQVSQASGAHERRRSMMINSGAPAESSDDNNPTRHDLIAMLNACRDALNASRFDEAETAYLKLYHEIQEKPEDNGRMLVETLSGLADICIRRSRMCRSNPLEWQWLCMHAIALLQYIFEFCDSELETQLDNEVSEWFREQKRVAELKCRPLEDAFTRALYNCLKHDANFFDPFQSFSLPSTPGQQRKGNVFPLSSTMPQYLLAPTMTYRMTDKGLAKQNSEDVDVAIDWLAKFEFYCKDRLQTKDHTCVTEKILRSTRSKSTDEETESVLTDNSEDSLDWDHSDLKGIEEMAVDLEEKTSPVNDYSLELELATSDSENEGWDFFLHQRRNCDLQSVVQVSADDEKRDDFDKEIHNYSKETQDVFQKEKNEKSEKRHKSKHEKKEIVSPLHAHSISLTLARSFCRLADKLVHEEEYKKAEVVYEKILDIIDAIQDGTAGMLRFSARIMKNLGTVKSKQGKSSSGLVLLNKALNTYRDLQDEEANFEIAVALIELGNGYIVGKNHEDSVFNDVIIAICDFFEKDAGDSQSTSNSSSVQSHISQMTSSLASNSEERNVEEALTCYSEALLLLDAYEADEKQIEMFAKAVMRLGDCHFMQKDYDKALECYEKALGMFRSNNIFGKDSLMENAHVLCMLGVSSFMLHVYPRAASVFETALHMVRCAYGFKRTFLNGMLQSLSGITYYKMKNYHKCVSMCYQGYETYCELFGEAMCRLDKQKFWLVCQTLYVMGNSYNILSLQQKALKYLTIARSLMKSCKSRERRQFMRVLQILGDCYFAQYDYKVALTFYNEALEYGECESQISFDEVFDPNCASDEMTIHNHLVSKSAEAHLSMQQYQNAVHYLEQAHDMQEVMGEDIKGDLISTLHQLGHMHSAAGDVNKAIESYKECLEVFREIHKGQLGPEMCTTLGNLAAICYVKACIADDYREEQAMNESAEAYFQEAMSLETNAEVCVKYGSFLYSQCHFQAAVGILRTALSNDDNTADIVYRGLEKVTLPELLQDEVDTQEEICLPSSSLARYLLILCHKAQGEMEEAEVALIDLLEEVWDYDIPILHSLLGYAMMELNLWEDAALSFRAAAETEEDYQLAHENYCICLLILVHRVLTNSIENIYEYICKRNRALSCILV</sequence>
<dbReference type="SMART" id="SM00028">
    <property type="entry name" value="TPR"/>
    <property type="match status" value="9"/>
</dbReference>
<gene>
    <name evidence="3" type="ORF">DPMN_073218</name>
</gene>
<evidence type="ECO:0000256" key="1">
    <source>
        <dbReference type="PROSITE-ProRule" id="PRU00339"/>
    </source>
</evidence>
<reference evidence="3" key="2">
    <citation type="submission" date="2020-11" db="EMBL/GenBank/DDBJ databases">
        <authorList>
            <person name="McCartney M.A."/>
            <person name="Auch B."/>
            <person name="Kono T."/>
            <person name="Mallez S."/>
            <person name="Becker A."/>
            <person name="Gohl D.M."/>
            <person name="Silverstein K.A.T."/>
            <person name="Koren S."/>
            <person name="Bechman K.B."/>
            <person name="Herman A."/>
            <person name="Abrahante J.E."/>
            <person name="Garbe J."/>
        </authorList>
    </citation>
    <scope>NUCLEOTIDE SEQUENCE</scope>
    <source>
        <strain evidence="3">Duluth1</strain>
        <tissue evidence="3">Whole animal</tissue>
    </source>
</reference>
<evidence type="ECO:0000313" key="3">
    <source>
        <dbReference type="EMBL" id="KAH3713425.1"/>
    </source>
</evidence>
<dbReference type="AlphaFoldDB" id="A0A9D4BYR4"/>
<organism evidence="3 4">
    <name type="scientific">Dreissena polymorpha</name>
    <name type="common">Zebra mussel</name>
    <name type="synonym">Mytilus polymorpha</name>
    <dbReference type="NCBI Taxonomy" id="45954"/>
    <lineage>
        <taxon>Eukaryota</taxon>
        <taxon>Metazoa</taxon>
        <taxon>Spiralia</taxon>
        <taxon>Lophotrochozoa</taxon>
        <taxon>Mollusca</taxon>
        <taxon>Bivalvia</taxon>
        <taxon>Autobranchia</taxon>
        <taxon>Heteroconchia</taxon>
        <taxon>Euheterodonta</taxon>
        <taxon>Imparidentia</taxon>
        <taxon>Neoheterodontei</taxon>
        <taxon>Myida</taxon>
        <taxon>Dreissenoidea</taxon>
        <taxon>Dreissenidae</taxon>
        <taxon>Dreissena</taxon>
    </lineage>
</organism>
<dbReference type="EMBL" id="JAIWYP010000014">
    <property type="protein sequence ID" value="KAH3713425.1"/>
    <property type="molecule type" value="Genomic_DNA"/>
</dbReference>
<dbReference type="SUPFAM" id="SSF48452">
    <property type="entry name" value="TPR-like"/>
    <property type="match status" value="5"/>
</dbReference>